<accession>A0A132MMM9</accession>
<gene>
    <name evidence="2" type="ORF">LI90_309</name>
</gene>
<dbReference type="PATRIC" id="fig|1469144.10.peg.388"/>
<dbReference type="SUPFAM" id="SSF53335">
    <property type="entry name" value="S-adenosyl-L-methionine-dependent methyltransferases"/>
    <property type="match status" value="1"/>
</dbReference>
<proteinExistence type="predicted"/>
<dbReference type="Pfam" id="PF13649">
    <property type="entry name" value="Methyltransf_25"/>
    <property type="match status" value="1"/>
</dbReference>
<dbReference type="STRING" id="1469144.LI90_309"/>
<sequence>MSRLAHNAFGLPRGVLGRIAGWIMSRGNADMERAIVDALPLSPDTHVLEVGFGPGVGLRLLAERCPAGRVAGADPSPVMVRQARRRVPSGVELVEAGVSDLPWPDGTFDAVVSCNNIMLWPDLPADLREVTRVLRPGGWLGIAVHAWALRKSTWPDAVTDAELLDRLTARLGAAGLAVQRRQAAPRGRHVALYVTATRDPVPGAVPG</sequence>
<reference evidence="3" key="1">
    <citation type="submission" date="2015-04" db="EMBL/GenBank/DDBJ databases">
        <title>Physiological reanalysis, assessment of diazotrophy, and genome sequences of multiple isolates of Streptomyces thermoautotrophicus.</title>
        <authorList>
            <person name="MacKellar D.C."/>
            <person name="Lieber L."/>
            <person name="Norman J."/>
            <person name="Bolger A."/>
            <person name="Tobin C."/>
            <person name="Murray J.W."/>
            <person name="Chang R."/>
            <person name="Ford T."/>
            <person name="Nguyen P.Q."/>
            <person name="Woodward J."/>
            <person name="Permingeat H."/>
            <person name="Joshi N.S."/>
            <person name="Silver P.A."/>
            <person name="Usadel B."/>
            <person name="Rutherford A.W."/>
            <person name="Friesen M."/>
            <person name="Prell J."/>
        </authorList>
    </citation>
    <scope>NUCLEOTIDE SEQUENCE [LARGE SCALE GENOMIC DNA]</scope>
    <source>
        <strain evidence="3">H1</strain>
    </source>
</reference>
<dbReference type="RefSeq" id="WP_066883521.1">
    <property type="nucleotide sequence ID" value="NZ_CP171739.1"/>
</dbReference>
<feature type="domain" description="Methyltransferase" evidence="1">
    <location>
        <begin position="47"/>
        <end position="138"/>
    </location>
</feature>
<name>A0A132MMM9_9ACTN</name>
<evidence type="ECO:0000313" key="3">
    <source>
        <dbReference type="Proteomes" id="UP000070188"/>
    </source>
</evidence>
<dbReference type="AlphaFoldDB" id="A0A132MMM9"/>
<dbReference type="EMBL" id="LAXD01000001">
    <property type="protein sequence ID" value="KWW98681.1"/>
    <property type="molecule type" value="Genomic_DNA"/>
</dbReference>
<dbReference type="Proteomes" id="UP000070188">
    <property type="component" value="Unassembled WGS sequence"/>
</dbReference>
<evidence type="ECO:0000259" key="1">
    <source>
        <dbReference type="Pfam" id="PF13649"/>
    </source>
</evidence>
<comment type="caution">
    <text evidence="2">The sequence shown here is derived from an EMBL/GenBank/DDBJ whole genome shotgun (WGS) entry which is preliminary data.</text>
</comment>
<dbReference type="InterPro" id="IPR041698">
    <property type="entry name" value="Methyltransf_25"/>
</dbReference>
<evidence type="ECO:0000313" key="2">
    <source>
        <dbReference type="EMBL" id="KWW98681.1"/>
    </source>
</evidence>
<dbReference type="CDD" id="cd02440">
    <property type="entry name" value="AdoMet_MTases"/>
    <property type="match status" value="1"/>
</dbReference>
<dbReference type="PANTHER" id="PTHR43591:SF24">
    <property type="entry name" value="2-METHOXY-6-POLYPRENYL-1,4-BENZOQUINOL METHYLASE, MITOCHONDRIAL"/>
    <property type="match status" value="1"/>
</dbReference>
<dbReference type="GO" id="GO:0008168">
    <property type="term" value="F:methyltransferase activity"/>
    <property type="evidence" value="ECO:0007669"/>
    <property type="project" value="TreeGrafter"/>
</dbReference>
<keyword evidence="3" id="KW-1185">Reference proteome</keyword>
<dbReference type="OrthoDB" id="4571118at2"/>
<dbReference type="InterPro" id="IPR029063">
    <property type="entry name" value="SAM-dependent_MTases_sf"/>
</dbReference>
<protein>
    <recommendedName>
        <fullName evidence="1">Methyltransferase domain-containing protein</fullName>
    </recommendedName>
</protein>
<organism evidence="2 3">
    <name type="scientific">Carbonactinospora thermoautotrophica</name>
    <dbReference type="NCBI Taxonomy" id="1469144"/>
    <lineage>
        <taxon>Bacteria</taxon>
        <taxon>Bacillati</taxon>
        <taxon>Actinomycetota</taxon>
        <taxon>Actinomycetes</taxon>
        <taxon>Kitasatosporales</taxon>
        <taxon>Carbonactinosporaceae</taxon>
        <taxon>Carbonactinospora</taxon>
    </lineage>
</organism>
<dbReference type="PANTHER" id="PTHR43591">
    <property type="entry name" value="METHYLTRANSFERASE"/>
    <property type="match status" value="1"/>
</dbReference>
<dbReference type="Gene3D" id="3.40.50.150">
    <property type="entry name" value="Vaccinia Virus protein VP39"/>
    <property type="match status" value="1"/>
</dbReference>